<dbReference type="Pfam" id="PF04043">
    <property type="entry name" value="PMEI"/>
    <property type="match status" value="1"/>
</dbReference>
<dbReference type="FunFam" id="3.40.50.620:FF:000206">
    <property type="entry name" value="Universal stress protein family protein"/>
    <property type="match status" value="1"/>
</dbReference>
<dbReference type="SUPFAM" id="SSF101148">
    <property type="entry name" value="Plant invertase/pectin methylesterase inhibitor"/>
    <property type="match status" value="1"/>
</dbReference>
<dbReference type="PANTHER" id="PTHR46100:SF4">
    <property type="entry name" value="USPA DOMAIN-CONTAINING PROTEIN"/>
    <property type="match status" value="1"/>
</dbReference>
<dbReference type="EMBL" id="JAXQNO010000006">
    <property type="protein sequence ID" value="KAK4795591.1"/>
    <property type="molecule type" value="Genomic_DNA"/>
</dbReference>
<protein>
    <recommendedName>
        <fullName evidence="1">Pectinesterase inhibitor domain-containing protein</fullName>
    </recommendedName>
</protein>
<reference evidence="2 3" key="1">
    <citation type="journal article" date="2023" name="Hortic Res">
        <title>Pangenome of water caltrop reveals structural variations and asymmetric subgenome divergence after allopolyploidization.</title>
        <authorList>
            <person name="Zhang X."/>
            <person name="Chen Y."/>
            <person name="Wang L."/>
            <person name="Yuan Y."/>
            <person name="Fang M."/>
            <person name="Shi L."/>
            <person name="Lu R."/>
            <person name="Comes H.P."/>
            <person name="Ma Y."/>
            <person name="Chen Y."/>
            <person name="Huang G."/>
            <person name="Zhou Y."/>
            <person name="Zheng Z."/>
            <person name="Qiu Y."/>
        </authorList>
    </citation>
    <scope>NUCLEOTIDE SEQUENCE [LARGE SCALE GENOMIC DNA]</scope>
    <source>
        <strain evidence="2">F231</strain>
    </source>
</reference>
<dbReference type="Proteomes" id="UP001346149">
    <property type="component" value="Unassembled WGS sequence"/>
</dbReference>
<dbReference type="PRINTS" id="PR01438">
    <property type="entry name" value="UNVRSLSTRESS"/>
</dbReference>
<dbReference type="NCBIfam" id="TIGR01614">
    <property type="entry name" value="PME_inhib"/>
    <property type="match status" value="1"/>
</dbReference>
<dbReference type="SMART" id="SM00856">
    <property type="entry name" value="PMEI"/>
    <property type="match status" value="1"/>
</dbReference>
<accession>A0AAN7MGG5</accession>
<keyword evidence="3" id="KW-1185">Reference proteome</keyword>
<dbReference type="Gene3D" id="1.20.140.40">
    <property type="entry name" value="Invertase/pectin methylesterase inhibitor family protein"/>
    <property type="match status" value="1"/>
</dbReference>
<dbReference type="GO" id="GO:0004857">
    <property type="term" value="F:enzyme inhibitor activity"/>
    <property type="evidence" value="ECO:0007669"/>
    <property type="project" value="InterPro"/>
</dbReference>
<dbReference type="Pfam" id="PF00582">
    <property type="entry name" value="Usp"/>
    <property type="match status" value="1"/>
</dbReference>
<comment type="caution">
    <text evidence="2">The sequence shown here is derived from an EMBL/GenBank/DDBJ whole genome shotgun (WGS) entry which is preliminary data.</text>
</comment>
<organism evidence="2 3">
    <name type="scientific">Trapa natans</name>
    <name type="common">Water chestnut</name>
    <dbReference type="NCBI Taxonomy" id="22666"/>
    <lineage>
        <taxon>Eukaryota</taxon>
        <taxon>Viridiplantae</taxon>
        <taxon>Streptophyta</taxon>
        <taxon>Embryophyta</taxon>
        <taxon>Tracheophyta</taxon>
        <taxon>Spermatophyta</taxon>
        <taxon>Magnoliopsida</taxon>
        <taxon>eudicotyledons</taxon>
        <taxon>Gunneridae</taxon>
        <taxon>Pentapetalae</taxon>
        <taxon>rosids</taxon>
        <taxon>malvids</taxon>
        <taxon>Myrtales</taxon>
        <taxon>Lythraceae</taxon>
        <taxon>Trapa</taxon>
    </lineage>
</organism>
<dbReference type="Gene3D" id="3.40.50.620">
    <property type="entry name" value="HUPs"/>
    <property type="match status" value="1"/>
</dbReference>
<name>A0AAN7MGG5_TRANT</name>
<feature type="domain" description="Pectinesterase inhibitor" evidence="1">
    <location>
        <begin position="193"/>
        <end position="335"/>
    </location>
</feature>
<evidence type="ECO:0000313" key="2">
    <source>
        <dbReference type="EMBL" id="KAK4795591.1"/>
    </source>
</evidence>
<dbReference type="InterPro" id="IPR035513">
    <property type="entry name" value="Invertase/methylesterase_inhib"/>
</dbReference>
<dbReference type="InterPro" id="IPR014729">
    <property type="entry name" value="Rossmann-like_a/b/a_fold"/>
</dbReference>
<dbReference type="SUPFAM" id="SSF52402">
    <property type="entry name" value="Adenine nucleotide alpha hydrolases-like"/>
    <property type="match status" value="1"/>
</dbReference>
<dbReference type="InterPro" id="IPR006501">
    <property type="entry name" value="Pectinesterase_inhib_dom"/>
</dbReference>
<evidence type="ECO:0000313" key="3">
    <source>
        <dbReference type="Proteomes" id="UP001346149"/>
    </source>
</evidence>
<evidence type="ECO:0000259" key="1">
    <source>
        <dbReference type="SMART" id="SM00856"/>
    </source>
</evidence>
<proteinExistence type="predicted"/>
<dbReference type="PANTHER" id="PTHR46100">
    <property type="entry name" value="IMP2'P"/>
    <property type="match status" value="1"/>
</dbReference>
<dbReference type="CDD" id="cd23659">
    <property type="entry name" value="USP_At3g01520-like"/>
    <property type="match status" value="1"/>
</dbReference>
<gene>
    <name evidence="2" type="ORF">SAY86_027917</name>
</gene>
<dbReference type="AlphaFoldDB" id="A0AAN7MGG5"/>
<sequence length="342" mass="37234">METERRVGVAVDFSDCSRKALKWAVDNVARRGDHLVLVTVLPEGHYEEGEMQLWETTGSPLIPLSEFCDPGLLKKYGVKPDPETLDILTTAASQKEIVVLLKIYWGDAREKICEAIDKIPLSCLIIGNRGLGRLKRVILGSVSNFVVNNGSCPVTVVKSSDHDSAMHLVVTLLFSVAVLGHATVVRNMGLSEGTDPQLKEACRNTSYPAICVSSLATNMENNASLADPTAVFKASLKATLTEVESVIPRLDQMIKAEKDAYDQGCLTTCKTLYGNAVEAIKKAMTDRSYDQVSITLSTCIGYITSCGDGFGENRVDKAAQINDRVTNFIDNALILAETAKWQ</sequence>
<dbReference type="InterPro" id="IPR006015">
    <property type="entry name" value="Universal_stress_UspA"/>
</dbReference>
<dbReference type="InterPro" id="IPR006016">
    <property type="entry name" value="UspA"/>
</dbReference>
<dbReference type="CDD" id="cd15800">
    <property type="entry name" value="PMEI-like_2"/>
    <property type="match status" value="1"/>
</dbReference>